<dbReference type="CDD" id="cd00056">
    <property type="entry name" value="ENDO3c"/>
    <property type="match status" value="1"/>
</dbReference>
<evidence type="ECO:0000256" key="9">
    <source>
        <dbReference type="ARBA" id="ARBA00044632"/>
    </source>
</evidence>
<dbReference type="InterPro" id="IPR012904">
    <property type="entry name" value="OGG_N"/>
</dbReference>
<evidence type="ECO:0000259" key="10">
    <source>
        <dbReference type="SMART" id="SM00478"/>
    </source>
</evidence>
<dbReference type="GO" id="GO:0006285">
    <property type="term" value="P:base-excision repair, AP site formation"/>
    <property type="evidence" value="ECO:0007669"/>
    <property type="project" value="TreeGrafter"/>
</dbReference>
<proteinExistence type="inferred from homology"/>
<dbReference type="EC" id="4.2.99.18" evidence="2"/>
<dbReference type="Gene3D" id="1.10.340.30">
    <property type="entry name" value="Hypothetical protein, domain 2"/>
    <property type="match status" value="1"/>
</dbReference>
<evidence type="ECO:0000256" key="8">
    <source>
        <dbReference type="ARBA" id="ARBA00023295"/>
    </source>
</evidence>
<keyword evidence="4" id="KW-0378">Hydrolase</keyword>
<dbReference type="VEuPathDB" id="FungiDB:SCODWIG_03772"/>
<dbReference type="EMBL" id="UFAJ01001060">
    <property type="protein sequence ID" value="SSD62010.1"/>
    <property type="molecule type" value="Genomic_DNA"/>
</dbReference>
<gene>
    <name evidence="11" type="ORF">SCODWIG_03772</name>
</gene>
<dbReference type="GO" id="GO:0140078">
    <property type="term" value="F:class I DNA-(apurinic or apyrimidinic site) endonuclease activity"/>
    <property type="evidence" value="ECO:0007669"/>
    <property type="project" value="UniProtKB-EC"/>
</dbReference>
<dbReference type="InterPro" id="IPR011257">
    <property type="entry name" value="DNA_glycosylase"/>
</dbReference>
<dbReference type="Gene3D" id="3.30.310.40">
    <property type="match status" value="1"/>
</dbReference>
<evidence type="ECO:0000256" key="4">
    <source>
        <dbReference type="ARBA" id="ARBA00022801"/>
    </source>
</evidence>
<sequence length="376" mass="43277">MTSGVDKWFKIAVNIKYLDISTVLQIGQSFRWVYNGETNEYISSINLDHDKTFDIVKLKQDDKFMYYTSVNNNNNKQLLHTWVRSYFLLDIDRKQLFEHWKIKDPKHFSNLSHIEPLCSSCCILQQDPWETLLSFICSSNNNISRITKMCHTLTELAGDEIPNCDQLSPLYTFPNSGQIIKVLTESILRENGFGYRAKYIIETAKKIVDLKLKDGMMELSDSQYLKWKISGSPYLEAREFALAFSGVGPKVADCFLLMGMGYHDVVPVDVHVNRIAQRDYKITSGSSNNKKTQIAKLKLEYTKYPTTRRKINFDLDLIRLFFRDLWGAYSGWAQAIFFAKEVGSTSGIVDGSVSKRKLLIKTEDDNSAVTKRIKVK</sequence>
<comment type="catalytic activity">
    <reaction evidence="9">
        <text>2'-deoxyribonucleotide-(2'-deoxyribose 5'-phosphate)-2'-deoxyribonucleotide-DNA = a 3'-end 2'-deoxyribonucleotide-(2,3-dehydro-2,3-deoxyribose 5'-phosphate)-DNA + a 5'-end 5'-phospho-2'-deoxyribonucleoside-DNA + H(+)</text>
        <dbReference type="Rhea" id="RHEA:66592"/>
        <dbReference type="Rhea" id="RHEA-COMP:13180"/>
        <dbReference type="Rhea" id="RHEA-COMP:16897"/>
        <dbReference type="Rhea" id="RHEA-COMP:17067"/>
        <dbReference type="ChEBI" id="CHEBI:15378"/>
        <dbReference type="ChEBI" id="CHEBI:136412"/>
        <dbReference type="ChEBI" id="CHEBI:157695"/>
        <dbReference type="ChEBI" id="CHEBI:167181"/>
        <dbReference type="EC" id="4.2.99.18"/>
    </reaction>
</comment>
<dbReference type="InterPro" id="IPR003265">
    <property type="entry name" value="HhH-GPD_domain"/>
</dbReference>
<evidence type="ECO:0000256" key="7">
    <source>
        <dbReference type="ARBA" id="ARBA00023268"/>
    </source>
</evidence>
<keyword evidence="6 11" id="KW-0456">Lyase</keyword>
<evidence type="ECO:0000256" key="2">
    <source>
        <dbReference type="ARBA" id="ARBA00012720"/>
    </source>
</evidence>
<keyword evidence="12" id="KW-1185">Reference proteome</keyword>
<evidence type="ECO:0000256" key="5">
    <source>
        <dbReference type="ARBA" id="ARBA00023204"/>
    </source>
</evidence>
<name>A0A376BD09_9ASCO</name>
<dbReference type="GO" id="GO:0005634">
    <property type="term" value="C:nucleus"/>
    <property type="evidence" value="ECO:0007669"/>
    <property type="project" value="TreeGrafter"/>
</dbReference>
<protein>
    <recommendedName>
        <fullName evidence="2">DNA-(apurinic or apyrimidinic site) lyase</fullName>
        <ecNumber evidence="2">4.2.99.18</ecNumber>
    </recommendedName>
</protein>
<dbReference type="GO" id="GO:0003684">
    <property type="term" value="F:damaged DNA binding"/>
    <property type="evidence" value="ECO:0007669"/>
    <property type="project" value="InterPro"/>
</dbReference>
<dbReference type="SUPFAM" id="SSF48150">
    <property type="entry name" value="DNA-glycosylase"/>
    <property type="match status" value="1"/>
</dbReference>
<evidence type="ECO:0000313" key="12">
    <source>
        <dbReference type="Proteomes" id="UP000262825"/>
    </source>
</evidence>
<evidence type="ECO:0000313" key="11">
    <source>
        <dbReference type="EMBL" id="SSD62010.1"/>
    </source>
</evidence>
<keyword evidence="8" id="KW-0326">Glycosidase</keyword>
<dbReference type="SMART" id="SM00478">
    <property type="entry name" value="ENDO3c"/>
    <property type="match status" value="1"/>
</dbReference>
<dbReference type="InterPro" id="IPR023170">
    <property type="entry name" value="HhH_base_excis_C"/>
</dbReference>
<dbReference type="Pfam" id="PF00730">
    <property type="entry name" value="HhH-GPD"/>
    <property type="match status" value="1"/>
</dbReference>
<keyword evidence="3" id="KW-0227">DNA damage</keyword>
<dbReference type="PANTHER" id="PTHR10242">
    <property type="entry name" value="8-OXOGUANINE DNA GLYCOSYLASE"/>
    <property type="match status" value="1"/>
</dbReference>
<evidence type="ECO:0000256" key="6">
    <source>
        <dbReference type="ARBA" id="ARBA00023239"/>
    </source>
</evidence>
<dbReference type="Proteomes" id="UP000262825">
    <property type="component" value="Unassembled WGS sequence"/>
</dbReference>
<keyword evidence="7" id="KW-0511">Multifunctional enzyme</keyword>
<feature type="domain" description="HhH-GPD" evidence="10">
    <location>
        <begin position="137"/>
        <end position="304"/>
    </location>
</feature>
<dbReference type="GO" id="GO:0006289">
    <property type="term" value="P:nucleotide-excision repair"/>
    <property type="evidence" value="ECO:0007669"/>
    <property type="project" value="InterPro"/>
</dbReference>
<comment type="similarity">
    <text evidence="1">Belongs to the type-1 OGG1 family.</text>
</comment>
<dbReference type="Gene3D" id="1.10.1670.10">
    <property type="entry name" value="Helix-hairpin-Helix base-excision DNA repair enzymes (C-terminal)"/>
    <property type="match status" value="1"/>
</dbReference>
<evidence type="ECO:0000256" key="3">
    <source>
        <dbReference type="ARBA" id="ARBA00022763"/>
    </source>
</evidence>
<dbReference type="Pfam" id="PF07934">
    <property type="entry name" value="OGG_N"/>
    <property type="match status" value="1"/>
</dbReference>
<dbReference type="OrthoDB" id="238681at2759"/>
<dbReference type="PANTHER" id="PTHR10242:SF2">
    <property type="entry name" value="N-GLYCOSYLASE_DNA LYASE"/>
    <property type="match status" value="1"/>
</dbReference>
<dbReference type="AlphaFoldDB" id="A0A376BD09"/>
<evidence type="ECO:0000256" key="1">
    <source>
        <dbReference type="ARBA" id="ARBA00010679"/>
    </source>
</evidence>
<dbReference type="InterPro" id="IPR052054">
    <property type="entry name" value="Oxidative_DNA_repair_enzyme"/>
</dbReference>
<keyword evidence="5" id="KW-0234">DNA repair</keyword>
<reference evidence="12" key="1">
    <citation type="submission" date="2018-06" db="EMBL/GenBank/DDBJ databases">
        <authorList>
            <person name="Guldener U."/>
        </authorList>
    </citation>
    <scope>NUCLEOTIDE SEQUENCE [LARGE SCALE GENOMIC DNA]</scope>
    <source>
        <strain evidence="12">UTAD17</strain>
    </source>
</reference>
<accession>A0A376BD09</accession>
<dbReference type="GO" id="GO:0034039">
    <property type="term" value="F:8-oxo-7,8-dihydroguanine DNA N-glycosylase activity"/>
    <property type="evidence" value="ECO:0007669"/>
    <property type="project" value="TreeGrafter"/>
</dbReference>
<organism evidence="11 12">
    <name type="scientific">Saccharomycodes ludwigii</name>
    <dbReference type="NCBI Taxonomy" id="36035"/>
    <lineage>
        <taxon>Eukaryota</taxon>
        <taxon>Fungi</taxon>
        <taxon>Dikarya</taxon>
        <taxon>Ascomycota</taxon>
        <taxon>Saccharomycotina</taxon>
        <taxon>Saccharomycetes</taxon>
        <taxon>Saccharomycodales</taxon>
        <taxon>Saccharomycodaceae</taxon>
        <taxon>Saccharomycodes</taxon>
    </lineage>
</organism>
<dbReference type="SUPFAM" id="SSF55945">
    <property type="entry name" value="TATA-box binding protein-like"/>
    <property type="match status" value="1"/>
</dbReference>